<sequence>MLECRRAGARAGRRAGRALWCGDRARRDQRLHARGQRALLLQPARRRVAAALRAVSAARRDGRLPAARWPARRAARSRRLVRAARRTATAGGFGSAGRPGRAARAVHAPEGQTAGRGPVRRRTQARASRPSSRGGHRHLASGRRAARRAVDLAPAQPATAHRALPGQRAGRRGSGRAGAGAADRGTPRRSRPAAAGARRRRAGGLVGVQRRGAGAGDRRVAAAGGQRGRARNRFHHRRFRRGPARGHTDRGGRAVRAGATRPAAAVAAGHDALARRRGAGAGAYLGAGAY</sequence>
<proteinExistence type="predicted"/>
<gene>
    <name evidence="2" type="ORF">GALL_426970</name>
</gene>
<feature type="region of interest" description="Disordered" evidence="1">
    <location>
        <begin position="241"/>
        <end position="261"/>
    </location>
</feature>
<feature type="compositionally biased region" description="Basic residues" evidence="1">
    <location>
        <begin position="134"/>
        <end position="147"/>
    </location>
</feature>
<accession>A0A1J5PX62</accession>
<reference evidence="2" key="1">
    <citation type="submission" date="2016-10" db="EMBL/GenBank/DDBJ databases">
        <title>Sequence of Gallionella enrichment culture.</title>
        <authorList>
            <person name="Poehlein A."/>
            <person name="Muehling M."/>
            <person name="Daniel R."/>
        </authorList>
    </citation>
    <scope>NUCLEOTIDE SEQUENCE</scope>
</reference>
<feature type="compositionally biased region" description="Basic residues" evidence="1">
    <location>
        <begin position="187"/>
        <end position="202"/>
    </location>
</feature>
<dbReference type="AlphaFoldDB" id="A0A1J5PX62"/>
<dbReference type="EMBL" id="MLJW01002105">
    <property type="protein sequence ID" value="OIQ75634.1"/>
    <property type="molecule type" value="Genomic_DNA"/>
</dbReference>
<feature type="region of interest" description="Disordered" evidence="1">
    <location>
        <begin position="85"/>
        <end position="229"/>
    </location>
</feature>
<evidence type="ECO:0000313" key="2">
    <source>
        <dbReference type="EMBL" id="OIQ75634.1"/>
    </source>
</evidence>
<organism evidence="2">
    <name type="scientific">mine drainage metagenome</name>
    <dbReference type="NCBI Taxonomy" id="410659"/>
    <lineage>
        <taxon>unclassified sequences</taxon>
        <taxon>metagenomes</taxon>
        <taxon>ecological metagenomes</taxon>
    </lineage>
</organism>
<evidence type="ECO:0000256" key="1">
    <source>
        <dbReference type="SAM" id="MobiDB-lite"/>
    </source>
</evidence>
<comment type="caution">
    <text evidence="2">The sequence shown here is derived from an EMBL/GenBank/DDBJ whole genome shotgun (WGS) entry which is preliminary data.</text>
</comment>
<name>A0A1J5PX62_9ZZZZ</name>
<protein>
    <submittedName>
        <fullName evidence="2">Uncharacterized protein</fullName>
    </submittedName>
</protein>